<keyword evidence="2" id="KW-1185">Reference proteome</keyword>
<organism evidence="1 2">
    <name type="scientific">Diphasiastrum complanatum</name>
    <name type="common">Issler's clubmoss</name>
    <name type="synonym">Lycopodium complanatum</name>
    <dbReference type="NCBI Taxonomy" id="34168"/>
    <lineage>
        <taxon>Eukaryota</taxon>
        <taxon>Viridiplantae</taxon>
        <taxon>Streptophyta</taxon>
        <taxon>Embryophyta</taxon>
        <taxon>Tracheophyta</taxon>
        <taxon>Lycopodiopsida</taxon>
        <taxon>Lycopodiales</taxon>
        <taxon>Lycopodiaceae</taxon>
        <taxon>Lycopodioideae</taxon>
        <taxon>Diphasiastrum</taxon>
    </lineage>
</organism>
<gene>
    <name evidence="1" type="ORF">O6H91_06G068100</name>
</gene>
<name>A0ACC2DES1_DIPCM</name>
<protein>
    <submittedName>
        <fullName evidence="1">Uncharacterized protein</fullName>
    </submittedName>
</protein>
<evidence type="ECO:0000313" key="2">
    <source>
        <dbReference type="Proteomes" id="UP001162992"/>
    </source>
</evidence>
<accession>A0ACC2DES1</accession>
<comment type="caution">
    <text evidence="1">The sequence shown here is derived from an EMBL/GenBank/DDBJ whole genome shotgun (WGS) entry which is preliminary data.</text>
</comment>
<dbReference type="EMBL" id="CM055097">
    <property type="protein sequence ID" value="KAJ7552738.1"/>
    <property type="molecule type" value="Genomic_DNA"/>
</dbReference>
<sequence>MRSVLVSCCISSISSFFNIPQHVLRASDPWRATGMFQDDKAVDLGSLLGMPPTITAKLLRLFTENEKGTLENTWCRHRSHEHINLLISYILVLGLKTDSFEMEPCDLAVELKMTISQNFTFWNWVPSLKL</sequence>
<proteinExistence type="predicted"/>
<evidence type="ECO:0000313" key="1">
    <source>
        <dbReference type="EMBL" id="KAJ7552738.1"/>
    </source>
</evidence>
<dbReference type="Proteomes" id="UP001162992">
    <property type="component" value="Chromosome 6"/>
</dbReference>
<reference evidence="2" key="1">
    <citation type="journal article" date="2024" name="Proc. Natl. Acad. Sci. U.S.A.">
        <title>Extraordinary preservation of gene collinearity over three hundred million years revealed in homosporous lycophytes.</title>
        <authorList>
            <person name="Li C."/>
            <person name="Wickell D."/>
            <person name="Kuo L.Y."/>
            <person name="Chen X."/>
            <person name="Nie B."/>
            <person name="Liao X."/>
            <person name="Peng D."/>
            <person name="Ji J."/>
            <person name="Jenkins J."/>
            <person name="Williams M."/>
            <person name="Shu S."/>
            <person name="Plott C."/>
            <person name="Barry K."/>
            <person name="Rajasekar S."/>
            <person name="Grimwood J."/>
            <person name="Han X."/>
            <person name="Sun S."/>
            <person name="Hou Z."/>
            <person name="He W."/>
            <person name="Dai G."/>
            <person name="Sun C."/>
            <person name="Schmutz J."/>
            <person name="Leebens-Mack J.H."/>
            <person name="Li F.W."/>
            <person name="Wang L."/>
        </authorList>
    </citation>
    <scope>NUCLEOTIDE SEQUENCE [LARGE SCALE GENOMIC DNA]</scope>
    <source>
        <strain evidence="2">cv. PW_Plant_1</strain>
    </source>
</reference>